<dbReference type="InterPro" id="IPR029150">
    <property type="entry name" value="dCache_3"/>
</dbReference>
<dbReference type="Pfam" id="PF14827">
    <property type="entry name" value="dCache_3"/>
    <property type="match status" value="1"/>
</dbReference>
<reference evidence="4 5" key="1">
    <citation type="submission" date="2016-11" db="EMBL/GenBank/DDBJ databases">
        <authorList>
            <person name="Jaros S."/>
            <person name="Januszkiewicz K."/>
            <person name="Wedrychowicz H."/>
        </authorList>
    </citation>
    <scope>NUCLEOTIDE SEQUENCE [LARGE SCALE GENOMIC DNA]</scope>
    <source>
        <strain evidence="4 5">DSM 5091</strain>
    </source>
</reference>
<keyword evidence="2" id="KW-0472">Membrane</keyword>
<dbReference type="Proteomes" id="UP000184171">
    <property type="component" value="Unassembled WGS sequence"/>
</dbReference>
<feature type="coiled-coil region" evidence="1">
    <location>
        <begin position="367"/>
        <end position="404"/>
    </location>
</feature>
<feature type="domain" description="Double Cache" evidence="3">
    <location>
        <begin position="33"/>
        <end position="230"/>
    </location>
</feature>
<dbReference type="OrthoDB" id="5420883at2"/>
<feature type="transmembrane region" description="Helical" evidence="2">
    <location>
        <begin position="334"/>
        <end position="352"/>
    </location>
</feature>
<proteinExistence type="predicted"/>
<keyword evidence="2" id="KW-0812">Transmembrane</keyword>
<accession>A0A1M6I2N5</accession>
<keyword evidence="5" id="KW-1185">Reference proteome</keyword>
<dbReference type="EMBL" id="FQZT01000006">
    <property type="protein sequence ID" value="SHJ28718.1"/>
    <property type="molecule type" value="Genomic_DNA"/>
</dbReference>
<dbReference type="AlphaFoldDB" id="A0A1M6I2N5"/>
<evidence type="ECO:0000259" key="3">
    <source>
        <dbReference type="Pfam" id="PF14827"/>
    </source>
</evidence>
<gene>
    <name evidence="4" type="ORF">SAMN02745165_01986</name>
</gene>
<protein>
    <recommendedName>
        <fullName evidence="3">Double Cache domain-containing protein</fullName>
    </recommendedName>
</protein>
<keyword evidence="2" id="KW-1133">Transmembrane helix</keyword>
<keyword evidence="1" id="KW-0175">Coiled coil</keyword>
<dbReference type="RefSeq" id="WP_072908411.1">
    <property type="nucleotide sequence ID" value="NZ_FQZT01000006.1"/>
</dbReference>
<organism evidence="4 5">
    <name type="scientific">Malonomonas rubra DSM 5091</name>
    <dbReference type="NCBI Taxonomy" id="1122189"/>
    <lineage>
        <taxon>Bacteria</taxon>
        <taxon>Pseudomonadati</taxon>
        <taxon>Thermodesulfobacteriota</taxon>
        <taxon>Desulfuromonadia</taxon>
        <taxon>Desulfuromonadales</taxon>
        <taxon>Geopsychrobacteraceae</taxon>
        <taxon>Malonomonas</taxon>
    </lineage>
</organism>
<evidence type="ECO:0000256" key="2">
    <source>
        <dbReference type="SAM" id="Phobius"/>
    </source>
</evidence>
<evidence type="ECO:0000313" key="5">
    <source>
        <dbReference type="Proteomes" id="UP000184171"/>
    </source>
</evidence>
<name>A0A1M6I2N5_MALRU</name>
<evidence type="ECO:0000313" key="4">
    <source>
        <dbReference type="EMBL" id="SHJ28718.1"/>
    </source>
</evidence>
<sequence length="477" mass="54164">MKKTLQTFVVLSLIIAAALTFFVVVTHQQQKAALDESLREKIKQVRSSLSLELSSKQHKMEELASYVASFPAVRQLFLAGRRAVENEGGGVGGEDAAKVRDKLLTVSQDIWFLLGQGFDVLQMHYHLPGKATSFLRVHKPDAYGDQLSPFRQMLIDAHESESLVGGLEVGRINLSLRGVAPVYAYDAELGRDVYVGTLEFAKLLERVVNDVAANQNVGLAILLDMEQLEQMVWPEQLGKKLREKVVVENYVVEEASFPHVDSFFRKVDIDFLLSVERTEVHRCTDGAYHWLASFPLRDYWGEKDPARTAIGQVVLSNDVTETYLALQHNLYSNSAYALLGFVFIEILLWFGLRYTSRKLELMVEVGRRQLADKNLQLQDELNAKEKLQQQREELIDELMTAMEDVKALSGLLPICSYCKKIRDDEGYWQRLEGYIETHSEAQFSHGICNDCLGEHFPDVKKEIRLSHLKEGSLPKKE</sequence>
<evidence type="ECO:0000256" key="1">
    <source>
        <dbReference type="SAM" id="Coils"/>
    </source>
</evidence>
<dbReference type="STRING" id="1122189.SAMN02745165_01986"/>